<gene>
    <name evidence="2" type="ORF">DDQ68_14335</name>
</gene>
<evidence type="ECO:0000313" key="3">
    <source>
        <dbReference type="Proteomes" id="UP000245999"/>
    </source>
</evidence>
<protein>
    <submittedName>
        <fullName evidence="2">Uncharacterized protein</fullName>
    </submittedName>
</protein>
<feature type="compositionally biased region" description="Low complexity" evidence="1">
    <location>
        <begin position="53"/>
        <end position="63"/>
    </location>
</feature>
<dbReference type="AlphaFoldDB" id="A0A2Z3GWR8"/>
<feature type="compositionally biased region" description="Low complexity" evidence="1">
    <location>
        <begin position="1"/>
        <end position="16"/>
    </location>
</feature>
<dbReference type="Proteomes" id="UP000245999">
    <property type="component" value="Chromosome"/>
</dbReference>
<evidence type="ECO:0000313" key="2">
    <source>
        <dbReference type="EMBL" id="AWM33864.1"/>
    </source>
</evidence>
<feature type="region of interest" description="Disordered" evidence="1">
    <location>
        <begin position="48"/>
        <end position="78"/>
    </location>
</feature>
<name>A0A2Z3GWR8_9BACT</name>
<accession>A0A2Z3GWR8</accession>
<evidence type="ECO:0000256" key="1">
    <source>
        <dbReference type="SAM" id="MobiDB-lite"/>
    </source>
</evidence>
<dbReference type="KEGG" id="hnv:DDQ68_14335"/>
<dbReference type="OrthoDB" id="9921440at2"/>
<sequence length="78" mass="8307">MQKLTDSSQSAASTDSPAEFTTPTTRSGPPVATFRQYLEGPAEAFELARRQARATSTRAASTRPGGAPGADARRLYVY</sequence>
<feature type="region of interest" description="Disordered" evidence="1">
    <location>
        <begin position="1"/>
        <end position="32"/>
    </location>
</feature>
<dbReference type="EMBL" id="CP029145">
    <property type="protein sequence ID" value="AWM33864.1"/>
    <property type="molecule type" value="Genomic_DNA"/>
</dbReference>
<proteinExistence type="predicted"/>
<reference evidence="3" key="1">
    <citation type="submission" date="2018-04" db="EMBL/GenBank/DDBJ databases">
        <title>Complete genome of Antarctic heterotrophic bacterium Hymenobacter nivis.</title>
        <authorList>
            <person name="Terashima M."/>
        </authorList>
    </citation>
    <scope>NUCLEOTIDE SEQUENCE [LARGE SCALE GENOMIC DNA]</scope>
    <source>
        <strain evidence="3">NBRC 111535</strain>
    </source>
</reference>
<dbReference type="RefSeq" id="WP_109656916.1">
    <property type="nucleotide sequence ID" value="NZ_CP029145.1"/>
</dbReference>
<keyword evidence="3" id="KW-1185">Reference proteome</keyword>
<organism evidence="2 3">
    <name type="scientific">Hymenobacter nivis</name>
    <dbReference type="NCBI Taxonomy" id="1850093"/>
    <lineage>
        <taxon>Bacteria</taxon>
        <taxon>Pseudomonadati</taxon>
        <taxon>Bacteroidota</taxon>
        <taxon>Cytophagia</taxon>
        <taxon>Cytophagales</taxon>
        <taxon>Hymenobacteraceae</taxon>
        <taxon>Hymenobacter</taxon>
    </lineage>
</organism>